<dbReference type="RefSeq" id="WP_369254856.1">
    <property type="nucleotide sequence ID" value="NZ_CP163440.1"/>
</dbReference>
<feature type="region of interest" description="Disordered" evidence="1">
    <location>
        <begin position="1"/>
        <end position="39"/>
    </location>
</feature>
<feature type="domain" description="DmpG-like communication" evidence="2">
    <location>
        <begin position="79"/>
        <end position="127"/>
    </location>
</feature>
<evidence type="ECO:0000259" key="2">
    <source>
        <dbReference type="Pfam" id="PF07836"/>
    </source>
</evidence>
<dbReference type="EMBL" id="CP163440">
    <property type="protein sequence ID" value="XDQ59942.1"/>
    <property type="molecule type" value="Genomic_DNA"/>
</dbReference>
<sequence length="135" mass="14242">MSPAPAPSPVAVMGARAASMPSRRTGPANLARSGKPTEDRGAIRVDGCDLFALRAPADHLLRPLRHRLVQVNRETHDHADVHSATVHHAEATSARQAVDDRSLLVVVGLRGEVGGQEDVITDVALDLLIAQEAAA</sequence>
<dbReference type="SUPFAM" id="SSF89000">
    <property type="entry name" value="post-HMGL domain-like"/>
    <property type="match status" value="1"/>
</dbReference>
<proteinExistence type="predicted"/>
<organism evidence="3">
    <name type="scientific">Streptomyces sp. R35</name>
    <dbReference type="NCBI Taxonomy" id="3238630"/>
    <lineage>
        <taxon>Bacteria</taxon>
        <taxon>Bacillati</taxon>
        <taxon>Actinomycetota</taxon>
        <taxon>Actinomycetes</taxon>
        <taxon>Kitasatosporales</taxon>
        <taxon>Streptomycetaceae</taxon>
        <taxon>Streptomyces</taxon>
    </lineage>
</organism>
<dbReference type="InterPro" id="IPR012425">
    <property type="entry name" value="DmpG_comm"/>
</dbReference>
<name>A0AB39RXD8_9ACTN</name>
<dbReference type="GO" id="GO:0016833">
    <property type="term" value="F:oxo-acid-lyase activity"/>
    <property type="evidence" value="ECO:0007669"/>
    <property type="project" value="InterPro"/>
</dbReference>
<dbReference type="Gene3D" id="1.10.8.60">
    <property type="match status" value="1"/>
</dbReference>
<evidence type="ECO:0000256" key="1">
    <source>
        <dbReference type="SAM" id="MobiDB-lite"/>
    </source>
</evidence>
<protein>
    <recommendedName>
        <fullName evidence="2">DmpG-like communication domain-containing protein</fullName>
    </recommendedName>
</protein>
<dbReference type="Pfam" id="PF07836">
    <property type="entry name" value="DmpG_comm"/>
    <property type="match status" value="1"/>
</dbReference>
<gene>
    <name evidence="3" type="ORF">AB5J50_03785</name>
</gene>
<evidence type="ECO:0000313" key="3">
    <source>
        <dbReference type="EMBL" id="XDQ59942.1"/>
    </source>
</evidence>
<reference evidence="3" key="1">
    <citation type="submission" date="2024-07" db="EMBL/GenBank/DDBJ databases">
        <authorList>
            <person name="Yu S.T."/>
        </authorList>
    </citation>
    <scope>NUCLEOTIDE SEQUENCE</scope>
    <source>
        <strain evidence="3">R35</strain>
    </source>
</reference>
<accession>A0AB39RXD8</accession>
<dbReference type="AlphaFoldDB" id="A0AB39RXD8"/>